<comment type="caution">
    <text evidence="2">The sequence shown here is derived from an EMBL/GenBank/DDBJ whole genome shotgun (WGS) entry which is preliminary data.</text>
</comment>
<evidence type="ECO:0000313" key="2">
    <source>
        <dbReference type="EMBL" id="TFV08520.1"/>
    </source>
</evidence>
<evidence type="ECO:0000313" key="3">
    <source>
        <dbReference type="Proteomes" id="UP000297396"/>
    </source>
</evidence>
<keyword evidence="1" id="KW-1133">Transmembrane helix</keyword>
<organism evidence="2 3">
    <name type="scientific">Muribacter muris</name>
    <dbReference type="NCBI Taxonomy" id="67855"/>
    <lineage>
        <taxon>Bacteria</taxon>
        <taxon>Pseudomonadati</taxon>
        <taxon>Pseudomonadota</taxon>
        <taxon>Gammaproteobacteria</taxon>
        <taxon>Pasteurellales</taxon>
        <taxon>Pasteurellaceae</taxon>
        <taxon>Muribacter</taxon>
    </lineage>
</organism>
<dbReference type="RefSeq" id="WP_135058060.1">
    <property type="nucleotide sequence ID" value="NZ_JADGLC010000024.1"/>
</dbReference>
<sequence>MKKLNRFYLIFILSIGILIAYALYKKDKAEQCAKAGVENTIYSFIDAMKEDRDDSKKRYDSCNYDERCEIWIIPKTTIEEFADKATDYLNHSKPSFIIDADGDPAQIMEFDTTLFIKSIKGKRLQTFSINEFKYKSVVYEFGSELQLYNQEDFVIKDHKLFMKMKYLGGIYNGPSYRFWDKITQGHNITRIYPLDECKNIIGLYTFDLLVKE</sequence>
<dbReference type="AlphaFoldDB" id="A0A4Y9JUX3"/>
<evidence type="ECO:0000256" key="1">
    <source>
        <dbReference type="SAM" id="Phobius"/>
    </source>
</evidence>
<name>A0A4Y9JUX3_9PAST</name>
<proteinExistence type="predicted"/>
<keyword evidence="1" id="KW-0472">Membrane</keyword>
<dbReference type="EMBL" id="SPPA01000024">
    <property type="protein sequence ID" value="TFV08520.1"/>
    <property type="molecule type" value="Genomic_DNA"/>
</dbReference>
<dbReference type="Proteomes" id="UP000297396">
    <property type="component" value="Unassembled WGS sequence"/>
</dbReference>
<feature type="transmembrane region" description="Helical" evidence="1">
    <location>
        <begin position="7"/>
        <end position="24"/>
    </location>
</feature>
<protein>
    <submittedName>
        <fullName evidence="2">Uncharacterized protein</fullName>
    </submittedName>
</protein>
<keyword evidence="1" id="KW-0812">Transmembrane</keyword>
<dbReference type="OrthoDB" id="9935260at2"/>
<reference evidence="2 3" key="1">
    <citation type="submission" date="2019-03" db="EMBL/GenBank/DDBJ databases">
        <title>Diversity of the mouse oral microbiome.</title>
        <authorList>
            <person name="Joseph S."/>
            <person name="Aduse-Opoku J."/>
            <person name="Curtis M."/>
            <person name="Wade W."/>
            <person name="Hashim A."/>
        </authorList>
    </citation>
    <scope>NUCLEOTIDE SEQUENCE [LARGE SCALE GENOMIC DNA]</scope>
    <source>
        <strain evidence="2 3">WT12</strain>
    </source>
</reference>
<accession>A0A4Y9JUX3</accession>
<gene>
    <name evidence="2" type="ORF">E4T80_10135</name>
</gene>